<dbReference type="GO" id="GO:0016829">
    <property type="term" value="F:lyase activity"/>
    <property type="evidence" value="ECO:0007669"/>
    <property type="project" value="UniProtKB-KW"/>
</dbReference>
<evidence type="ECO:0000313" key="3">
    <source>
        <dbReference type="EMBL" id="MPM77824.1"/>
    </source>
</evidence>
<dbReference type="PANTHER" id="PTHR32328:SF0">
    <property type="entry name" value="L-SERYL-TRNA(SEC) SELENIUM TRANSFERASE"/>
    <property type="match status" value="1"/>
</dbReference>
<dbReference type="EC" id="4.3.1.29" evidence="3"/>
<name>A0A645CLQ6_9ZZZZ</name>
<reference evidence="3" key="1">
    <citation type="submission" date="2019-08" db="EMBL/GenBank/DDBJ databases">
        <authorList>
            <person name="Kucharzyk K."/>
            <person name="Murdoch R.W."/>
            <person name="Higgins S."/>
            <person name="Loffler F."/>
        </authorList>
    </citation>
    <scope>NUCLEOTIDE SEQUENCE</scope>
</reference>
<organism evidence="3">
    <name type="scientific">bioreactor metagenome</name>
    <dbReference type="NCBI Taxonomy" id="1076179"/>
    <lineage>
        <taxon>unclassified sequences</taxon>
        <taxon>metagenomes</taxon>
        <taxon>ecological metagenomes</taxon>
    </lineage>
</organism>
<dbReference type="GO" id="GO:0004125">
    <property type="term" value="F:L-seryl-tRNA(Sec) selenium transferase activity"/>
    <property type="evidence" value="ECO:0007669"/>
    <property type="project" value="TreeGrafter"/>
</dbReference>
<evidence type="ECO:0000256" key="2">
    <source>
        <dbReference type="ARBA" id="ARBA00022898"/>
    </source>
</evidence>
<sequence>MDYGTPVEVMVQQGGGKVIEAGYANMCTPEHVEMLITEDTVALLYVKSHHTVQKSMLTVEEMVTVARKYGLPVIVDAAAEEDLFGYYAAGADLVIYSGAKAIEGPSAGLVVGKKNAIGWVRLQGKGIGRAMKIGKDNILGFAQAVEDYLANGSESGESMKARLMPFVEALNQIPALQATVVQDSAGREIYRGSVKVSGEIDAKEVIRQLKTQNPAIYTREYQANNGIIEFDIRSVDQVEMMKIVQRLREILGE</sequence>
<dbReference type="AlphaFoldDB" id="A0A645CLQ6"/>
<proteinExistence type="predicted"/>
<dbReference type="InterPro" id="IPR006337">
    <property type="entry name" value="DgaE-like"/>
</dbReference>
<dbReference type="Gene3D" id="3.40.640.10">
    <property type="entry name" value="Type I PLP-dependent aspartate aminotransferase-like (Major domain)"/>
    <property type="match status" value="1"/>
</dbReference>
<keyword evidence="2" id="KW-0663">Pyridoxal phosphate</keyword>
<comment type="cofactor">
    <cofactor evidence="1">
        <name>pyridoxal 5'-phosphate</name>
        <dbReference type="ChEBI" id="CHEBI:597326"/>
    </cofactor>
</comment>
<dbReference type="InterPro" id="IPR015424">
    <property type="entry name" value="PyrdxlP-dep_Trfase"/>
</dbReference>
<dbReference type="InterPro" id="IPR018319">
    <property type="entry name" value="SelA-like"/>
</dbReference>
<comment type="caution">
    <text evidence="3">The sequence shown here is derived from an EMBL/GenBank/DDBJ whole genome shotgun (WGS) entry which is preliminary data.</text>
</comment>
<dbReference type="EMBL" id="VSSQ01028204">
    <property type="protein sequence ID" value="MPM77824.1"/>
    <property type="molecule type" value="Genomic_DNA"/>
</dbReference>
<dbReference type="NCBIfam" id="TIGR01437">
    <property type="entry name" value="selA_rel"/>
    <property type="match status" value="1"/>
</dbReference>
<evidence type="ECO:0000256" key="1">
    <source>
        <dbReference type="ARBA" id="ARBA00001933"/>
    </source>
</evidence>
<dbReference type="InterPro" id="IPR015421">
    <property type="entry name" value="PyrdxlP-dep_Trfase_major"/>
</dbReference>
<protein>
    <submittedName>
        <fullName evidence="3">D-glucosaminate-6-phosphate ammonia lyase</fullName>
        <ecNumber evidence="3">4.3.1.29</ecNumber>
    </submittedName>
</protein>
<dbReference type="SUPFAM" id="SSF53383">
    <property type="entry name" value="PLP-dependent transferases"/>
    <property type="match status" value="1"/>
</dbReference>
<accession>A0A645CLQ6</accession>
<dbReference type="Pfam" id="PF03841">
    <property type="entry name" value="SelA"/>
    <property type="match status" value="1"/>
</dbReference>
<gene>
    <name evidence="3" type="primary">dgaE_7</name>
    <name evidence="3" type="ORF">SDC9_124832</name>
</gene>
<dbReference type="PANTHER" id="PTHR32328">
    <property type="entry name" value="L-SERYL-TRNA(SEC) SELENIUM TRANSFERASE"/>
    <property type="match status" value="1"/>
</dbReference>
<keyword evidence="3" id="KW-0456">Lyase</keyword>